<evidence type="ECO:0000256" key="1">
    <source>
        <dbReference type="SAM" id="Phobius"/>
    </source>
</evidence>
<dbReference type="EMBL" id="CP027657">
    <property type="protein sequence ID" value="AVO53180.1"/>
    <property type="molecule type" value="Genomic_DNA"/>
</dbReference>
<reference evidence="2 3" key="1">
    <citation type="submission" date="2018-03" db="EMBL/GenBank/DDBJ databases">
        <title>Complete genome sequence and methylome analysis of Pseudomonas mendocina NEB 698.</title>
        <authorList>
            <person name="Morgan R.D."/>
        </authorList>
    </citation>
    <scope>NUCLEOTIDE SEQUENCE [LARGE SCALE GENOMIC DNA]</scope>
    <source>
        <strain evidence="2 3">NEB698</strain>
    </source>
</reference>
<organism evidence="2 3">
    <name type="scientific">Ectopseudomonas mendocina</name>
    <name type="common">Pseudomonas mendocina</name>
    <dbReference type="NCBI Taxonomy" id="300"/>
    <lineage>
        <taxon>Bacteria</taxon>
        <taxon>Pseudomonadati</taxon>
        <taxon>Pseudomonadota</taxon>
        <taxon>Gammaproteobacteria</taxon>
        <taxon>Pseudomonadales</taxon>
        <taxon>Pseudomonadaceae</taxon>
        <taxon>Ectopseudomonas</taxon>
    </lineage>
</organism>
<protein>
    <submittedName>
        <fullName evidence="2">Uncharacterized protein</fullName>
    </submittedName>
</protein>
<feature type="transmembrane region" description="Helical" evidence="1">
    <location>
        <begin position="36"/>
        <end position="55"/>
    </location>
</feature>
<accession>A0A2R3QN44</accession>
<evidence type="ECO:0000313" key="3">
    <source>
        <dbReference type="Proteomes" id="UP000238327"/>
    </source>
</evidence>
<sequence>MGVLWAFYKYGGLSADTEVSPFLATLINWRYSEDSFSFLIILSFIISCLAITFIRTAKIPKHEKLRLAMALSLIAKLMNNMLLFWAGVFIAWSFGSRLIPFIPAIKEQEVMAALLIPVAIWFKYQIIKLKHWSVND</sequence>
<dbReference type="AlphaFoldDB" id="A0A2R3QN44"/>
<keyword evidence="1" id="KW-0812">Transmembrane</keyword>
<evidence type="ECO:0000313" key="2">
    <source>
        <dbReference type="EMBL" id="AVO53180.1"/>
    </source>
</evidence>
<dbReference type="Proteomes" id="UP000238327">
    <property type="component" value="Chromosome"/>
</dbReference>
<proteinExistence type="predicted"/>
<keyword evidence="1" id="KW-0472">Membrane</keyword>
<keyword evidence="1" id="KW-1133">Transmembrane helix</keyword>
<name>A0A2R3QN44_ECTME</name>
<feature type="transmembrane region" description="Helical" evidence="1">
    <location>
        <begin position="67"/>
        <end position="90"/>
    </location>
</feature>
<gene>
    <name evidence="2" type="ORF">C7A17_10505</name>
</gene>